<keyword evidence="6" id="KW-1185">Reference proteome</keyword>
<dbReference type="InterPro" id="IPR004263">
    <property type="entry name" value="Exostosin"/>
</dbReference>
<feature type="domain" description="Exostosin GT47" evidence="4">
    <location>
        <begin position="87"/>
        <end position="293"/>
    </location>
</feature>
<dbReference type="GO" id="GO:0016757">
    <property type="term" value="F:glycosyltransferase activity"/>
    <property type="evidence" value="ECO:0007669"/>
    <property type="project" value="UniProtKB-KW"/>
</dbReference>
<protein>
    <recommendedName>
        <fullName evidence="4">Exostosin GT47 domain-containing protein</fullName>
    </recommendedName>
</protein>
<dbReference type="AlphaFoldDB" id="A0AAV6U2T0"/>
<dbReference type="Pfam" id="PF03016">
    <property type="entry name" value="Exostosin_GT47"/>
    <property type="match status" value="1"/>
</dbReference>
<keyword evidence="2" id="KW-0328">Glycosyltransferase</keyword>
<evidence type="ECO:0000313" key="6">
    <source>
        <dbReference type="Proteomes" id="UP000827092"/>
    </source>
</evidence>
<comment type="caution">
    <text evidence="5">The sequence shown here is derived from an EMBL/GenBank/DDBJ whole genome shotgun (WGS) entry which is preliminary data.</text>
</comment>
<dbReference type="PANTHER" id="PTHR48261">
    <property type="entry name" value="ACETYLGLUCOSAMINYLTRANSFERASE"/>
    <property type="match status" value="1"/>
</dbReference>
<evidence type="ECO:0000256" key="2">
    <source>
        <dbReference type="ARBA" id="ARBA00022676"/>
    </source>
</evidence>
<organism evidence="5 6">
    <name type="scientific">Oedothorax gibbosus</name>
    <dbReference type="NCBI Taxonomy" id="931172"/>
    <lineage>
        <taxon>Eukaryota</taxon>
        <taxon>Metazoa</taxon>
        <taxon>Ecdysozoa</taxon>
        <taxon>Arthropoda</taxon>
        <taxon>Chelicerata</taxon>
        <taxon>Arachnida</taxon>
        <taxon>Araneae</taxon>
        <taxon>Araneomorphae</taxon>
        <taxon>Entelegynae</taxon>
        <taxon>Araneoidea</taxon>
        <taxon>Linyphiidae</taxon>
        <taxon>Erigoninae</taxon>
        <taxon>Oedothorax</taxon>
    </lineage>
</organism>
<name>A0AAV6U2T0_9ARAC</name>
<proteinExistence type="inferred from homology"/>
<reference evidence="5 6" key="1">
    <citation type="journal article" date="2022" name="Nat. Ecol. Evol.">
        <title>A masculinizing supergene underlies an exaggerated male reproductive morph in a spider.</title>
        <authorList>
            <person name="Hendrickx F."/>
            <person name="De Corte Z."/>
            <person name="Sonet G."/>
            <person name="Van Belleghem S.M."/>
            <person name="Kostlbacher S."/>
            <person name="Vangestel C."/>
        </authorList>
    </citation>
    <scope>NUCLEOTIDE SEQUENCE [LARGE SCALE GENOMIC DNA]</scope>
    <source>
        <strain evidence="5">W744_W776</strain>
    </source>
</reference>
<dbReference type="EMBL" id="JAFNEN010000715">
    <property type="protein sequence ID" value="KAG8178128.1"/>
    <property type="molecule type" value="Genomic_DNA"/>
</dbReference>
<evidence type="ECO:0000256" key="3">
    <source>
        <dbReference type="SAM" id="MobiDB-lite"/>
    </source>
</evidence>
<evidence type="ECO:0000313" key="5">
    <source>
        <dbReference type="EMBL" id="KAG8178128.1"/>
    </source>
</evidence>
<feature type="region of interest" description="Disordered" evidence="3">
    <location>
        <begin position="36"/>
        <end position="58"/>
    </location>
</feature>
<dbReference type="Proteomes" id="UP000827092">
    <property type="component" value="Unassembled WGS sequence"/>
</dbReference>
<dbReference type="PANTHER" id="PTHR48261:SF3">
    <property type="entry name" value="EXOSTOSIN GLYCOSYLTRANSFERASE 1"/>
    <property type="match status" value="1"/>
</dbReference>
<dbReference type="GO" id="GO:0015012">
    <property type="term" value="P:heparan sulfate proteoglycan biosynthetic process"/>
    <property type="evidence" value="ECO:0007669"/>
    <property type="project" value="UniProtKB-ARBA"/>
</dbReference>
<gene>
    <name evidence="5" type="ORF">JTE90_025242</name>
</gene>
<evidence type="ECO:0000256" key="1">
    <source>
        <dbReference type="ARBA" id="ARBA00010271"/>
    </source>
</evidence>
<keyword evidence="2" id="KW-0808">Transferase</keyword>
<comment type="similarity">
    <text evidence="1">Belongs to the glycosyltransferase 47 family.</text>
</comment>
<evidence type="ECO:0000259" key="4">
    <source>
        <dbReference type="Pfam" id="PF03016"/>
    </source>
</evidence>
<accession>A0AAV6U2T0</accession>
<dbReference type="InterPro" id="IPR040911">
    <property type="entry name" value="Exostosin_GT47"/>
</dbReference>
<sequence length="297" mass="34040">MQAKKRYVLVLMSCAFLVLCYFGAFRLRSARHTRHNPAAPERSYMDSNDDVDSWPPSQRRLDGRARLKSGNCTLRTCFDLSRCGPDREFRVYVYPASDGDPTPSPTYQKILNAIRDSRHYTPDPTLACLFVLGLDTLDRDVLSPDYVPDLQSRLDTLRHWNNGRNHVIFNLYSGTWPDYAENLGFDYGEAILAKASMSVANYRPGFDVSIPLFSKSHPERGGERGYVGSGDLPVDKKYLLVFKGKRYLYGIGSETRNSLYHLNNGKDIVLLTTCKHGKKWKEMKDPRCELENKEYDR</sequence>